<feature type="region of interest" description="Disordered" evidence="1">
    <location>
        <begin position="26"/>
        <end position="72"/>
    </location>
</feature>
<dbReference type="Proteomes" id="UP000007875">
    <property type="component" value="Unassembled WGS sequence"/>
</dbReference>
<reference evidence="3" key="3">
    <citation type="submission" date="2025-09" db="UniProtKB">
        <authorList>
            <consortium name="Ensembl"/>
        </authorList>
    </citation>
    <scope>IDENTIFICATION</scope>
</reference>
<evidence type="ECO:0000256" key="1">
    <source>
        <dbReference type="SAM" id="MobiDB-lite"/>
    </source>
</evidence>
<keyword evidence="4" id="KW-1185">Reference proteome</keyword>
<dbReference type="GeneTree" id="ENSGT00530000068418"/>
<keyword evidence="2" id="KW-0472">Membrane</keyword>
<keyword evidence="2" id="KW-1133">Transmembrane helix</keyword>
<dbReference type="HOGENOM" id="CLU_1717323_0_0_1"/>
<feature type="transmembrane region" description="Helical" evidence="2">
    <location>
        <begin position="78"/>
        <end position="99"/>
    </location>
</feature>
<sequence length="153" mass="16400">MCYGGVDGSMERKTCEAGSCGKDVRVNIKPSSKANQPIPGPNSNKESVDEAAGSNTPRLFESNDVKSSGDSKNQHTTLLIIGVGFGSLIVGGVVMLFAVRMRRHRTLRKSAAGSYRGRKNLLSVSFSTNTEPSIERFSPTTQTTVDANADFEL</sequence>
<dbReference type="AlphaFoldDB" id="H2YNI5"/>
<keyword evidence="2" id="KW-0812">Transmembrane</keyword>
<evidence type="ECO:0000313" key="4">
    <source>
        <dbReference type="Proteomes" id="UP000007875"/>
    </source>
</evidence>
<reference evidence="3" key="2">
    <citation type="submission" date="2025-08" db="UniProtKB">
        <authorList>
            <consortium name="Ensembl"/>
        </authorList>
    </citation>
    <scope>IDENTIFICATION</scope>
</reference>
<organism evidence="3 4">
    <name type="scientific">Ciona savignyi</name>
    <name type="common">Pacific transparent sea squirt</name>
    <dbReference type="NCBI Taxonomy" id="51511"/>
    <lineage>
        <taxon>Eukaryota</taxon>
        <taxon>Metazoa</taxon>
        <taxon>Chordata</taxon>
        <taxon>Tunicata</taxon>
        <taxon>Ascidiacea</taxon>
        <taxon>Phlebobranchia</taxon>
        <taxon>Cionidae</taxon>
        <taxon>Ciona</taxon>
    </lineage>
</organism>
<reference evidence="4" key="1">
    <citation type="submission" date="2003-08" db="EMBL/GenBank/DDBJ databases">
        <authorList>
            <person name="Birren B."/>
            <person name="Nusbaum C."/>
            <person name="Abebe A."/>
            <person name="Abouelleil A."/>
            <person name="Adekoya E."/>
            <person name="Ait-zahra M."/>
            <person name="Allen N."/>
            <person name="Allen T."/>
            <person name="An P."/>
            <person name="Anderson M."/>
            <person name="Anderson S."/>
            <person name="Arachchi H."/>
            <person name="Armbruster J."/>
            <person name="Bachantsang P."/>
            <person name="Baldwin J."/>
            <person name="Barry A."/>
            <person name="Bayul T."/>
            <person name="Blitshsteyn B."/>
            <person name="Bloom T."/>
            <person name="Blye J."/>
            <person name="Boguslavskiy L."/>
            <person name="Borowsky M."/>
            <person name="Boukhgalter B."/>
            <person name="Brunache A."/>
            <person name="Butler J."/>
            <person name="Calixte N."/>
            <person name="Calvo S."/>
            <person name="Camarata J."/>
            <person name="Campo K."/>
            <person name="Chang J."/>
            <person name="Cheshatsang Y."/>
            <person name="Citroen M."/>
            <person name="Collymore A."/>
            <person name="Considine T."/>
            <person name="Cook A."/>
            <person name="Cooke P."/>
            <person name="Corum B."/>
            <person name="Cuomo C."/>
            <person name="David R."/>
            <person name="Dawoe T."/>
            <person name="Degray S."/>
            <person name="Dodge S."/>
            <person name="Dooley K."/>
            <person name="Dorje P."/>
            <person name="Dorjee K."/>
            <person name="Dorris L."/>
            <person name="Duffey N."/>
            <person name="Dupes A."/>
            <person name="Elkins T."/>
            <person name="Engels R."/>
            <person name="Erickson J."/>
            <person name="Farina A."/>
            <person name="Faro S."/>
            <person name="Ferreira P."/>
            <person name="Fischer H."/>
            <person name="Fitzgerald M."/>
            <person name="Foley K."/>
            <person name="Gage D."/>
            <person name="Galagan J."/>
            <person name="Gearin G."/>
            <person name="Gnerre S."/>
            <person name="Gnirke A."/>
            <person name="Goyette A."/>
            <person name="Graham J."/>
            <person name="Grandbois E."/>
            <person name="Gyaltsen K."/>
            <person name="Hafez N."/>
            <person name="Hagopian D."/>
            <person name="Hagos B."/>
            <person name="Hall J."/>
            <person name="Hatcher B."/>
            <person name="Heller A."/>
            <person name="Higgins H."/>
            <person name="Honan T."/>
            <person name="Horn A."/>
            <person name="Houde N."/>
            <person name="Hughes L."/>
            <person name="Hulme W."/>
            <person name="Husby E."/>
            <person name="Iliev I."/>
            <person name="Jaffe D."/>
            <person name="Jones C."/>
            <person name="Kamal M."/>
            <person name="Kamat A."/>
            <person name="Kamvysselis M."/>
            <person name="Karlsson E."/>
            <person name="Kells C."/>
            <person name="Kieu A."/>
            <person name="Kisner P."/>
            <person name="Kodira C."/>
            <person name="Kulbokas E."/>
            <person name="Labutti K."/>
            <person name="Lama D."/>
            <person name="Landers T."/>
            <person name="Leger J."/>
            <person name="Levine S."/>
            <person name="Lewis D."/>
            <person name="Lewis T."/>
            <person name="Lindblad-toh K."/>
            <person name="Liu X."/>
            <person name="Lokyitsang T."/>
            <person name="Lokyitsang Y."/>
            <person name="Lucien O."/>
            <person name="Lui A."/>
            <person name="Ma L.J."/>
            <person name="Mabbitt R."/>
            <person name="Macdonald J."/>
            <person name="Maclean C."/>
            <person name="Major J."/>
            <person name="Manning J."/>
            <person name="Marabella R."/>
            <person name="Maru K."/>
            <person name="Matthews C."/>
            <person name="Mauceli E."/>
            <person name="Mccarthy M."/>
            <person name="Mcdonough S."/>
            <person name="Mcghee T."/>
            <person name="Meldrim J."/>
            <person name="Meneus L."/>
            <person name="Mesirov J."/>
            <person name="Mihalev A."/>
            <person name="Mihova T."/>
            <person name="Mikkelsen T."/>
            <person name="Mlenga V."/>
            <person name="Moru K."/>
            <person name="Mozes J."/>
            <person name="Mulrain L."/>
            <person name="Munson G."/>
            <person name="Naylor J."/>
            <person name="Newes C."/>
            <person name="Nguyen C."/>
            <person name="Nguyen N."/>
            <person name="Nguyen T."/>
            <person name="Nicol R."/>
            <person name="Nielsen C."/>
            <person name="Nizzari M."/>
            <person name="Norbu C."/>
            <person name="Norbu N."/>
            <person name="O'donnell P."/>
            <person name="Okoawo O."/>
            <person name="O'leary S."/>
            <person name="Omotosho B."/>
            <person name="O'neill K."/>
            <person name="Osman S."/>
            <person name="Parker S."/>
            <person name="Perrin D."/>
            <person name="Phunkhang P."/>
            <person name="Piqani B."/>
            <person name="Purcell S."/>
            <person name="Rachupka T."/>
            <person name="Ramasamy U."/>
            <person name="Rameau R."/>
            <person name="Ray V."/>
            <person name="Raymond C."/>
            <person name="Retta R."/>
            <person name="Richardson S."/>
            <person name="Rise C."/>
            <person name="Rodriguez J."/>
            <person name="Rogers J."/>
            <person name="Rogov P."/>
            <person name="Rutman M."/>
            <person name="Schupbach R."/>
            <person name="Seaman C."/>
            <person name="Settipalli S."/>
            <person name="Sharpe T."/>
            <person name="Sheridan J."/>
            <person name="Sherpa N."/>
            <person name="Shi J."/>
            <person name="Smirnov S."/>
            <person name="Smith C."/>
            <person name="Sougnez C."/>
            <person name="Spencer B."/>
            <person name="Stalker J."/>
            <person name="Stange-thomann N."/>
            <person name="Stavropoulos S."/>
            <person name="Stetson K."/>
            <person name="Stone C."/>
            <person name="Stone S."/>
            <person name="Stubbs M."/>
            <person name="Talamas J."/>
            <person name="Tchuinga P."/>
            <person name="Tenzing P."/>
            <person name="Tesfaye S."/>
            <person name="Theodore J."/>
            <person name="Thoulutsang Y."/>
            <person name="Topham K."/>
            <person name="Towey S."/>
            <person name="Tsamla T."/>
            <person name="Tsomo N."/>
            <person name="Vallee D."/>
            <person name="Vassiliev H."/>
            <person name="Venkataraman V."/>
            <person name="Vinson J."/>
            <person name="Vo A."/>
            <person name="Wade C."/>
            <person name="Wang S."/>
            <person name="Wangchuk T."/>
            <person name="Wangdi T."/>
            <person name="Whittaker C."/>
            <person name="Wilkinson J."/>
            <person name="Wu Y."/>
            <person name="Wyman D."/>
            <person name="Yadav S."/>
            <person name="Yang S."/>
            <person name="Yang X."/>
            <person name="Yeager S."/>
            <person name="Yee E."/>
            <person name="Young G."/>
            <person name="Zainoun J."/>
            <person name="Zembeck L."/>
            <person name="Zimmer A."/>
            <person name="Zody M."/>
            <person name="Lander E."/>
        </authorList>
    </citation>
    <scope>NUCLEOTIDE SEQUENCE [LARGE SCALE GENOMIC DNA]</scope>
</reference>
<feature type="compositionally biased region" description="Polar residues" evidence="1">
    <location>
        <begin position="29"/>
        <end position="45"/>
    </location>
</feature>
<dbReference type="Ensembl" id="ENSCSAVT00000006979.1">
    <property type="protein sequence ID" value="ENSCSAVP00000006892.1"/>
    <property type="gene ID" value="ENSCSAVG00000004114.1"/>
</dbReference>
<proteinExistence type="predicted"/>
<evidence type="ECO:0000313" key="3">
    <source>
        <dbReference type="Ensembl" id="ENSCSAVP00000006892.1"/>
    </source>
</evidence>
<accession>H2YNI5</accession>
<protein>
    <submittedName>
        <fullName evidence="3">Uncharacterized protein</fullName>
    </submittedName>
</protein>
<feature type="compositionally biased region" description="Basic and acidic residues" evidence="1">
    <location>
        <begin position="61"/>
        <end position="72"/>
    </location>
</feature>
<evidence type="ECO:0000256" key="2">
    <source>
        <dbReference type="SAM" id="Phobius"/>
    </source>
</evidence>
<name>H2YNI5_CIOSA</name>
<dbReference type="InParanoid" id="H2YNI5"/>